<dbReference type="RefSeq" id="WP_183495872.1">
    <property type="nucleotide sequence ID" value="NZ_JACIFF010000005.1"/>
</dbReference>
<comment type="caution">
    <text evidence="2">The sequence shown here is derived from an EMBL/GenBank/DDBJ whole genome shotgun (WGS) entry which is preliminary data.</text>
</comment>
<organism evidence="2 3">
    <name type="scientific">Neolewinella aquimaris</name>
    <dbReference type="NCBI Taxonomy" id="1835722"/>
    <lineage>
        <taxon>Bacteria</taxon>
        <taxon>Pseudomonadati</taxon>
        <taxon>Bacteroidota</taxon>
        <taxon>Saprospiria</taxon>
        <taxon>Saprospirales</taxon>
        <taxon>Lewinellaceae</taxon>
        <taxon>Neolewinella</taxon>
    </lineage>
</organism>
<evidence type="ECO:0000313" key="2">
    <source>
        <dbReference type="EMBL" id="MBB4079637.1"/>
    </source>
</evidence>
<reference evidence="2 3" key="1">
    <citation type="submission" date="2020-08" db="EMBL/GenBank/DDBJ databases">
        <title>Genomic Encyclopedia of Type Strains, Phase IV (KMG-IV): sequencing the most valuable type-strain genomes for metagenomic binning, comparative biology and taxonomic classification.</title>
        <authorList>
            <person name="Goeker M."/>
        </authorList>
    </citation>
    <scope>NUCLEOTIDE SEQUENCE [LARGE SCALE GENOMIC DNA]</scope>
    <source>
        <strain evidence="2 3">DSM 105137</strain>
    </source>
</reference>
<dbReference type="Gene3D" id="2.60.120.260">
    <property type="entry name" value="Galactose-binding domain-like"/>
    <property type="match status" value="1"/>
</dbReference>
<protein>
    <recommendedName>
        <fullName evidence="1">Secretion system C-terminal sorting domain-containing protein</fullName>
    </recommendedName>
</protein>
<dbReference type="InterPro" id="IPR026444">
    <property type="entry name" value="Secre_tail"/>
</dbReference>
<dbReference type="Pfam" id="PF18962">
    <property type="entry name" value="Por_Secre_tail"/>
    <property type="match status" value="1"/>
</dbReference>
<evidence type="ECO:0000259" key="1">
    <source>
        <dbReference type="Pfam" id="PF18962"/>
    </source>
</evidence>
<sequence>MKSYLLPILLLVGLQGLTAQRIVPLMEQPQLHDPHRSPVVSARAVCGEPDLEGIERIVAGEQGTIKIDLDTVGLGSDLTDYRCTGCATARYGTATLSGDTVLYTPNADVQQGLDTLGLYVCSPGGVCSDTVQLVILVQRPGRTIELGNRLIQPGANDTVTVPLDELPGGAVCRTIAGCAGNDYGGRSQLSYFTRAFGQGNSFVYEASNYGGTDEVCVRVCNEYGLCDTYRTSLTVDRPSVELPFFDDFSYAGVRPEVALWQDEDVLINRNYGVLPPSIGVATFDAIDFNGQSYTGGSNRVAQPRDYLTSSSVNLAGKSGTVLSFYLQPKGLGNRPEVQDSFLVQFLDPSGEWNTVFAVSGRPTTESNTVINPFTGYLIDVATEYQYDGFQFRFLNLSTEYGAVDNWHLDYVKLSNTSTSLITQDLALVEAPFRLVAPYTSLPVRHLQAAGQVLLADSIYLKLWNHRADVTPVTASTYRVENLGEPAFSSEAGLLPSSYFGQDNGIAPASAEVRRATFEQLPTYQQIRAFLFGLDPEEDYRLLTTYDLTVATEDAAFAPGIVRNNRASELTVLDDYFAYDDGSAEVAIEGQSGNVIVQRYTAYVADQLTGIRLRIPRGLGGLGDQNINFVVYGAGEEGMPGELLYSTEAPVLYAEDYYRDSLQAFTSYALEEAVELGVGDFYVGWRQPVANRSLPVGFDRNNQPVGVQFFDAGAGWQELGGATRGAIMIRPLLAGAEVRPTSTEKIDVITHIFDVFPNPTSETLNIRPLETVNIADLSYRLFAASGQLVRADRGSTVVNMATLLSGVYLLECRIGARTSRHKIVRR</sequence>
<dbReference type="AlphaFoldDB" id="A0A840E8J4"/>
<name>A0A840E8J4_9BACT</name>
<dbReference type="NCBIfam" id="TIGR04183">
    <property type="entry name" value="Por_Secre_tail"/>
    <property type="match status" value="1"/>
</dbReference>
<gene>
    <name evidence="2" type="ORF">GGR28_002262</name>
</gene>
<keyword evidence="3" id="KW-1185">Reference proteome</keyword>
<dbReference type="Proteomes" id="UP000576209">
    <property type="component" value="Unassembled WGS sequence"/>
</dbReference>
<feature type="domain" description="Secretion system C-terminal sorting" evidence="1">
    <location>
        <begin position="754"/>
        <end position="823"/>
    </location>
</feature>
<evidence type="ECO:0000313" key="3">
    <source>
        <dbReference type="Proteomes" id="UP000576209"/>
    </source>
</evidence>
<accession>A0A840E8J4</accession>
<dbReference type="EMBL" id="JACIFF010000005">
    <property type="protein sequence ID" value="MBB4079637.1"/>
    <property type="molecule type" value="Genomic_DNA"/>
</dbReference>
<proteinExistence type="predicted"/>